<dbReference type="SUPFAM" id="SSF53098">
    <property type="entry name" value="Ribonuclease H-like"/>
    <property type="match status" value="1"/>
</dbReference>
<dbReference type="PANTHER" id="PTHR33258:SF1">
    <property type="entry name" value="TRANSPOSASE INSL FOR INSERTION SEQUENCE ELEMENT IS186A-RELATED"/>
    <property type="match status" value="1"/>
</dbReference>
<evidence type="ECO:0000256" key="3">
    <source>
        <dbReference type="ARBA" id="ARBA00023125"/>
    </source>
</evidence>
<comment type="similarity">
    <text evidence="1">Belongs to the transposase 11 family.</text>
</comment>
<keyword evidence="4" id="KW-0233">DNA recombination</keyword>
<reference evidence="7 8" key="1">
    <citation type="journal article" date="2016" name="Nat. Biotechnol.">
        <title>Measurement of bacterial replication rates in microbial communities.</title>
        <authorList>
            <person name="Brown C.T."/>
            <person name="Olm M.R."/>
            <person name="Thomas B.C."/>
            <person name="Banfield J.F."/>
        </authorList>
    </citation>
    <scope>NUCLEOTIDE SEQUENCE [LARGE SCALE GENOMIC DNA]</scope>
    <source>
        <strain evidence="7">45_41</strain>
    </source>
</reference>
<accession>A0A1Q6HVN8</accession>
<dbReference type="NCBIfam" id="NF033592">
    <property type="entry name" value="transpos_IS4_1"/>
    <property type="match status" value="1"/>
</dbReference>
<feature type="domain" description="Transposase IS4-like" evidence="5">
    <location>
        <begin position="121"/>
        <end position="330"/>
    </location>
</feature>
<dbReference type="InterPro" id="IPR025399">
    <property type="entry name" value="DUF4372"/>
</dbReference>
<evidence type="ECO:0000256" key="1">
    <source>
        <dbReference type="ARBA" id="ARBA00010075"/>
    </source>
</evidence>
<evidence type="ECO:0000259" key="6">
    <source>
        <dbReference type="Pfam" id="PF14294"/>
    </source>
</evidence>
<dbReference type="Pfam" id="PF01609">
    <property type="entry name" value="DDE_Tnp_1"/>
    <property type="match status" value="1"/>
</dbReference>
<dbReference type="PANTHER" id="PTHR33258">
    <property type="entry name" value="TRANSPOSASE INSL FOR INSERTION SEQUENCE ELEMENT IS186A-RELATED"/>
    <property type="match status" value="1"/>
</dbReference>
<dbReference type="AlphaFoldDB" id="A0A1Q6HVN8"/>
<dbReference type="InterPro" id="IPR002559">
    <property type="entry name" value="Transposase_11"/>
</dbReference>
<dbReference type="Pfam" id="PF14294">
    <property type="entry name" value="DUF4372"/>
    <property type="match status" value="1"/>
</dbReference>
<evidence type="ECO:0000313" key="7">
    <source>
        <dbReference type="EMBL" id="OKZ30593.1"/>
    </source>
</evidence>
<keyword evidence="3" id="KW-0238">DNA-binding</keyword>
<name>A0A1Q6HVN8_BACUN</name>
<dbReference type="InterPro" id="IPR047952">
    <property type="entry name" value="Transpos_IS4"/>
</dbReference>
<proteinExistence type="inferred from homology"/>
<dbReference type="Proteomes" id="UP000186549">
    <property type="component" value="Unassembled WGS sequence"/>
</dbReference>
<keyword evidence="2" id="KW-0815">Transposition</keyword>
<evidence type="ECO:0000256" key="2">
    <source>
        <dbReference type="ARBA" id="ARBA00022578"/>
    </source>
</evidence>
<dbReference type="GO" id="GO:0003677">
    <property type="term" value="F:DNA binding"/>
    <property type="evidence" value="ECO:0007669"/>
    <property type="project" value="UniProtKB-KW"/>
</dbReference>
<dbReference type="InterPro" id="IPR012337">
    <property type="entry name" value="RNaseH-like_sf"/>
</dbReference>
<comment type="caution">
    <text evidence="7">The sequence shown here is derived from an EMBL/GenBank/DDBJ whole genome shotgun (WGS) entry which is preliminary data.</text>
</comment>
<dbReference type="EMBL" id="MNQU01000275">
    <property type="protein sequence ID" value="OKZ30593.1"/>
    <property type="molecule type" value="Genomic_DNA"/>
</dbReference>
<gene>
    <name evidence="7" type="ORF">BHV79_15625</name>
</gene>
<evidence type="ECO:0000313" key="8">
    <source>
        <dbReference type="Proteomes" id="UP000186549"/>
    </source>
</evidence>
<sequence length="387" mass="45884">MLKDKYVFAQLVQFLDRSKFNRIVAKYLVDKYINFFTCWNQLLVMMFGQLAKCESLRDLIVALEAHWRKLYHLGMGKSVTRSNLAKANEQRDYRIFEDFAYHLVAEARSKSTEKIFGFDGHVYAFDSTTIDLCLEVFEWAKFRKHKGGIKVHTLYDIEAQLPAFFHITTASMHDIMAMPEIPYEKGAYYIFDRGYNDFANLFNIEQIEATFVVRAKKNLKCKQISWKRRLPKNVLSDCIIEFTVYKSSKDYPIPLRRVVYHDEEQDREFVFLTNDFELPALVVAELYRNRWSVELFFKWLKQHLKIKRFWGTSENAVRIQIYCAIITYCLVVIIKHDMKLERSVYEILQIIGISLTDKTHLRDLFDKSNINNVNERFGSSEPSLFNF</sequence>
<organism evidence="7 8">
    <name type="scientific">Bacteroides uniformis</name>
    <dbReference type="NCBI Taxonomy" id="820"/>
    <lineage>
        <taxon>Bacteria</taxon>
        <taxon>Pseudomonadati</taxon>
        <taxon>Bacteroidota</taxon>
        <taxon>Bacteroidia</taxon>
        <taxon>Bacteroidales</taxon>
        <taxon>Bacteroidaceae</taxon>
        <taxon>Bacteroides</taxon>
    </lineage>
</organism>
<feature type="domain" description="DUF4372" evidence="6">
    <location>
        <begin position="5"/>
        <end position="75"/>
    </location>
</feature>
<protein>
    <submittedName>
        <fullName evidence="7">IS4 family transposase</fullName>
    </submittedName>
</protein>
<dbReference type="GO" id="GO:0006313">
    <property type="term" value="P:DNA transposition"/>
    <property type="evidence" value="ECO:0007669"/>
    <property type="project" value="InterPro"/>
</dbReference>
<evidence type="ECO:0000259" key="5">
    <source>
        <dbReference type="Pfam" id="PF01609"/>
    </source>
</evidence>
<evidence type="ECO:0000256" key="4">
    <source>
        <dbReference type="ARBA" id="ARBA00023172"/>
    </source>
</evidence>
<dbReference type="GO" id="GO:0004803">
    <property type="term" value="F:transposase activity"/>
    <property type="evidence" value="ECO:0007669"/>
    <property type="project" value="InterPro"/>
</dbReference>